<accession>A0A4R1R4K3</accession>
<evidence type="ECO:0000256" key="11">
    <source>
        <dbReference type="ARBA" id="ARBA00023268"/>
    </source>
</evidence>
<dbReference type="Gene3D" id="3.20.190.10">
    <property type="entry name" value="MutM-like, N-terminal"/>
    <property type="match status" value="1"/>
</dbReference>
<evidence type="ECO:0000256" key="13">
    <source>
        <dbReference type="PROSITE-ProRule" id="PRU00391"/>
    </source>
</evidence>
<evidence type="ECO:0000256" key="3">
    <source>
        <dbReference type="ARBA" id="ARBA00022723"/>
    </source>
</evidence>
<evidence type="ECO:0000256" key="7">
    <source>
        <dbReference type="ARBA" id="ARBA00022833"/>
    </source>
</evidence>
<evidence type="ECO:0000256" key="4">
    <source>
        <dbReference type="ARBA" id="ARBA00022763"/>
    </source>
</evidence>
<dbReference type="InterPro" id="IPR035937">
    <property type="entry name" value="FPG_N"/>
</dbReference>
<sequence length="274" mass="30952">MIEIPESLTLAKQLTDTVKGKKITEVETEHTKHSFAWYTDDPQEYAGKLQGKTVGEIHGIGSMVEMEAEDYSFTVGDGTNIRYFEKGEKLPERYQMRITFEDESSLICTVQMYGAMLLFRPEEYDNFYYLVAKEKPMPGTEGFDYPYFKSLREELSGKLSAKAMLATQQRIPGLGNGVLQDILLEAGIHPKQKIGSLREEDWKHLYSTVTNVLREMTEKGGRDTEKNLFGQVGGYRTKLSKKTLGGPCPYCGNPIQKTAYLGGAVYFCPQCQRA</sequence>
<dbReference type="Gene3D" id="1.10.8.50">
    <property type="match status" value="1"/>
</dbReference>
<reference evidence="16 17" key="1">
    <citation type="submission" date="2019-03" db="EMBL/GenBank/DDBJ databases">
        <title>Genomic Encyclopedia of Type Strains, Phase IV (KMG-IV): sequencing the most valuable type-strain genomes for metagenomic binning, comparative biology and taxonomic classification.</title>
        <authorList>
            <person name="Goeker M."/>
        </authorList>
    </citation>
    <scope>NUCLEOTIDE SEQUENCE [LARGE SCALE GENOMIC DNA]</scope>
    <source>
        <strain evidence="16 17">DSM 100556</strain>
    </source>
</reference>
<proteinExistence type="inferred from homology"/>
<comment type="caution">
    <text evidence="16">The sequence shown here is derived from an EMBL/GenBank/DDBJ whole genome shotgun (WGS) entry which is preliminary data.</text>
</comment>
<keyword evidence="11" id="KW-0511">Multifunctional enzyme</keyword>
<dbReference type="RefSeq" id="WP_031388932.1">
    <property type="nucleotide sequence ID" value="NZ_JPNB01000001.1"/>
</dbReference>
<dbReference type="SUPFAM" id="SSF81624">
    <property type="entry name" value="N-terminal domain of MutM-like DNA repair proteins"/>
    <property type="match status" value="1"/>
</dbReference>
<evidence type="ECO:0000256" key="2">
    <source>
        <dbReference type="ARBA" id="ARBA00009409"/>
    </source>
</evidence>
<dbReference type="SUPFAM" id="SSF46946">
    <property type="entry name" value="S13-like H2TH domain"/>
    <property type="match status" value="1"/>
</dbReference>
<comment type="catalytic activity">
    <reaction evidence="1">
        <text>Hydrolysis of DNA containing ring-opened 7-methylguanine residues, releasing 2,6-diamino-4-hydroxy-5-(N-methyl)formamidopyrimidine.</text>
        <dbReference type="EC" id="3.2.2.23"/>
    </reaction>
</comment>
<dbReference type="Proteomes" id="UP000295718">
    <property type="component" value="Unassembled WGS sequence"/>
</dbReference>
<dbReference type="InterPro" id="IPR010979">
    <property type="entry name" value="Ribosomal_uS13-like_H2TH"/>
</dbReference>
<dbReference type="STRING" id="1469948.GCA_000732725_00148"/>
<dbReference type="GO" id="GO:0006284">
    <property type="term" value="P:base-excision repair"/>
    <property type="evidence" value="ECO:0007669"/>
    <property type="project" value="InterPro"/>
</dbReference>
<dbReference type="AlphaFoldDB" id="A0A4R1R4K3"/>
<dbReference type="InterPro" id="IPR012319">
    <property type="entry name" value="FPG_cat"/>
</dbReference>
<feature type="domain" description="FPG-type" evidence="14">
    <location>
        <begin position="227"/>
        <end position="273"/>
    </location>
</feature>
<dbReference type="GO" id="GO:0003684">
    <property type="term" value="F:damaged DNA binding"/>
    <property type="evidence" value="ECO:0007669"/>
    <property type="project" value="InterPro"/>
</dbReference>
<keyword evidence="8" id="KW-0238">DNA-binding</keyword>
<dbReference type="GO" id="GO:0008270">
    <property type="term" value="F:zinc ion binding"/>
    <property type="evidence" value="ECO:0007669"/>
    <property type="project" value="UniProtKB-KW"/>
</dbReference>
<keyword evidence="9" id="KW-0234">DNA repair</keyword>
<dbReference type="SMART" id="SM01232">
    <property type="entry name" value="H2TH"/>
    <property type="match status" value="1"/>
</dbReference>
<keyword evidence="12" id="KW-0326">Glycosidase</keyword>
<evidence type="ECO:0000256" key="5">
    <source>
        <dbReference type="ARBA" id="ARBA00022771"/>
    </source>
</evidence>
<dbReference type="InterPro" id="IPR000214">
    <property type="entry name" value="Znf_DNA_glyclase/AP_lyase"/>
</dbReference>
<dbReference type="EMBL" id="SLUO01000002">
    <property type="protein sequence ID" value="TCL60415.1"/>
    <property type="molecule type" value="Genomic_DNA"/>
</dbReference>
<dbReference type="SUPFAM" id="SSF57716">
    <property type="entry name" value="Glucocorticoid receptor-like (DNA-binding domain)"/>
    <property type="match status" value="1"/>
</dbReference>
<evidence type="ECO:0000259" key="15">
    <source>
        <dbReference type="PROSITE" id="PS51068"/>
    </source>
</evidence>
<keyword evidence="10" id="KW-0456">Lyase</keyword>
<evidence type="ECO:0000256" key="9">
    <source>
        <dbReference type="ARBA" id="ARBA00023204"/>
    </source>
</evidence>
<evidence type="ECO:0000256" key="6">
    <source>
        <dbReference type="ARBA" id="ARBA00022801"/>
    </source>
</evidence>
<evidence type="ECO:0000256" key="1">
    <source>
        <dbReference type="ARBA" id="ARBA00001668"/>
    </source>
</evidence>
<dbReference type="PANTHER" id="PTHR22993:SF9">
    <property type="entry name" value="FORMAMIDOPYRIMIDINE-DNA GLYCOSYLASE"/>
    <property type="match status" value="1"/>
</dbReference>
<dbReference type="PANTHER" id="PTHR22993">
    <property type="entry name" value="FORMAMIDOPYRIMIDINE-DNA GLYCOSYLASE"/>
    <property type="match status" value="1"/>
</dbReference>
<dbReference type="PROSITE" id="PS51068">
    <property type="entry name" value="FPG_CAT"/>
    <property type="match status" value="1"/>
</dbReference>
<evidence type="ECO:0000256" key="12">
    <source>
        <dbReference type="ARBA" id="ARBA00023295"/>
    </source>
</evidence>
<dbReference type="OrthoDB" id="9800855at2"/>
<evidence type="ECO:0000313" key="16">
    <source>
        <dbReference type="EMBL" id="TCL60415.1"/>
    </source>
</evidence>
<keyword evidence="7" id="KW-0862">Zinc</keyword>
<keyword evidence="17" id="KW-1185">Reference proteome</keyword>
<organism evidence="16 17">
    <name type="scientific">Kineothrix alysoides</name>
    <dbReference type="NCBI Taxonomy" id="1469948"/>
    <lineage>
        <taxon>Bacteria</taxon>
        <taxon>Bacillati</taxon>
        <taxon>Bacillota</taxon>
        <taxon>Clostridia</taxon>
        <taxon>Lachnospirales</taxon>
        <taxon>Lachnospiraceae</taxon>
        <taxon>Kineothrix</taxon>
    </lineage>
</organism>
<dbReference type="GO" id="GO:0034039">
    <property type="term" value="F:8-oxo-7,8-dihydroguanine DNA N-glycosylase activity"/>
    <property type="evidence" value="ECO:0007669"/>
    <property type="project" value="TreeGrafter"/>
</dbReference>
<evidence type="ECO:0000313" key="17">
    <source>
        <dbReference type="Proteomes" id="UP000295718"/>
    </source>
</evidence>
<name>A0A4R1R4K3_9FIRM</name>
<keyword evidence="3" id="KW-0479">Metal-binding</keyword>
<keyword evidence="5 13" id="KW-0863">Zinc-finger</keyword>
<feature type="domain" description="Formamidopyrimidine-DNA glycosylase catalytic" evidence="15">
    <location>
        <begin position="2"/>
        <end position="139"/>
    </location>
</feature>
<evidence type="ECO:0000256" key="8">
    <source>
        <dbReference type="ARBA" id="ARBA00023125"/>
    </source>
</evidence>
<keyword evidence="6" id="KW-0378">Hydrolase</keyword>
<gene>
    <name evidence="16" type="ORF">EDD76_102111</name>
</gene>
<dbReference type="GO" id="GO:0016829">
    <property type="term" value="F:lyase activity"/>
    <property type="evidence" value="ECO:0007669"/>
    <property type="project" value="UniProtKB-KW"/>
</dbReference>
<evidence type="ECO:0000259" key="14">
    <source>
        <dbReference type="PROSITE" id="PS51066"/>
    </source>
</evidence>
<evidence type="ECO:0000256" key="10">
    <source>
        <dbReference type="ARBA" id="ARBA00023239"/>
    </source>
</evidence>
<dbReference type="PROSITE" id="PS51066">
    <property type="entry name" value="ZF_FPG_2"/>
    <property type="match status" value="1"/>
</dbReference>
<comment type="similarity">
    <text evidence="2">Belongs to the FPG family.</text>
</comment>
<protein>
    <submittedName>
        <fullName evidence="16">Formamidopyrimidine-DNA glycosylase</fullName>
    </submittedName>
</protein>
<keyword evidence="4" id="KW-0227">DNA damage</keyword>
<dbReference type="GO" id="GO:0003906">
    <property type="term" value="F:DNA-(apurinic or apyrimidinic site) endonuclease activity"/>
    <property type="evidence" value="ECO:0007669"/>
    <property type="project" value="InterPro"/>
</dbReference>
<dbReference type="InterPro" id="IPR015886">
    <property type="entry name" value="H2TH_FPG"/>
</dbReference>